<dbReference type="Proteomes" id="UP001519460">
    <property type="component" value="Unassembled WGS sequence"/>
</dbReference>
<gene>
    <name evidence="1" type="ORF">BaRGS_00022019</name>
</gene>
<name>A0ABD0KHQ4_9CAEN</name>
<reference evidence="1 2" key="1">
    <citation type="journal article" date="2023" name="Sci. Data">
        <title>Genome assembly of the Korean intertidal mud-creeper Batillaria attramentaria.</title>
        <authorList>
            <person name="Patra A.K."/>
            <person name="Ho P.T."/>
            <person name="Jun S."/>
            <person name="Lee S.J."/>
            <person name="Kim Y."/>
            <person name="Won Y.J."/>
        </authorList>
    </citation>
    <scope>NUCLEOTIDE SEQUENCE [LARGE SCALE GENOMIC DNA]</scope>
    <source>
        <strain evidence="1">Wonlab-2016</strain>
    </source>
</reference>
<proteinExistence type="predicted"/>
<comment type="caution">
    <text evidence="1">The sequence shown here is derived from an EMBL/GenBank/DDBJ whole genome shotgun (WGS) entry which is preliminary data.</text>
</comment>
<keyword evidence="2" id="KW-1185">Reference proteome</keyword>
<dbReference type="AlphaFoldDB" id="A0ABD0KHQ4"/>
<feature type="non-terminal residue" evidence="1">
    <location>
        <position position="70"/>
    </location>
</feature>
<evidence type="ECO:0000313" key="2">
    <source>
        <dbReference type="Proteomes" id="UP001519460"/>
    </source>
</evidence>
<protein>
    <submittedName>
        <fullName evidence="1">Uncharacterized protein</fullName>
    </submittedName>
</protein>
<evidence type="ECO:0000313" key="1">
    <source>
        <dbReference type="EMBL" id="KAK7486735.1"/>
    </source>
</evidence>
<sequence length="70" mass="7537">MKGRTICQMPLGLLCSGHCLTRVGRGNYRCHSSLALLVDVSRVGNNFPGMFRETLGLSLEARGLVSACLV</sequence>
<accession>A0ABD0KHQ4</accession>
<dbReference type="EMBL" id="JACVVK020000174">
    <property type="protein sequence ID" value="KAK7486735.1"/>
    <property type="molecule type" value="Genomic_DNA"/>
</dbReference>
<organism evidence="1 2">
    <name type="scientific">Batillaria attramentaria</name>
    <dbReference type="NCBI Taxonomy" id="370345"/>
    <lineage>
        <taxon>Eukaryota</taxon>
        <taxon>Metazoa</taxon>
        <taxon>Spiralia</taxon>
        <taxon>Lophotrochozoa</taxon>
        <taxon>Mollusca</taxon>
        <taxon>Gastropoda</taxon>
        <taxon>Caenogastropoda</taxon>
        <taxon>Sorbeoconcha</taxon>
        <taxon>Cerithioidea</taxon>
        <taxon>Batillariidae</taxon>
        <taxon>Batillaria</taxon>
    </lineage>
</organism>